<reference evidence="1" key="1">
    <citation type="submission" date="2022-12" db="EMBL/GenBank/DDBJ databases">
        <title>Genome Sequence of Lasiodiplodia mahajangana.</title>
        <authorList>
            <person name="Buettner E."/>
        </authorList>
    </citation>
    <scope>NUCLEOTIDE SEQUENCE</scope>
    <source>
        <strain evidence="1">VT137</strain>
    </source>
</reference>
<dbReference type="Proteomes" id="UP001153332">
    <property type="component" value="Unassembled WGS sequence"/>
</dbReference>
<dbReference type="EMBL" id="JAPUUL010001190">
    <property type="protein sequence ID" value="KAJ8128092.1"/>
    <property type="molecule type" value="Genomic_DNA"/>
</dbReference>
<evidence type="ECO:0000313" key="2">
    <source>
        <dbReference type="Proteomes" id="UP001153332"/>
    </source>
</evidence>
<sequence>MTRTKHYGCEVQNIAVIGAGSAGIAAAKYLVAENAFQKVTVLEQRASSGGMWNYTTVDGPLELPTPVYDELESNIPKALMQYSGLPFPDEEQLLPDHSAVLRYLQQYAQDVEDLVTYNTQVLRVVPEGASQWAVTAQDLASQKSSTRLYDAVVVANGHFEKPNMPDIKGLAAWAEQHPGSLFHSMAYRNEHGFKDKKIVIVGTGASGSEIATHVERLCQHPLVISQRRWTPKVEPDPKRLVLPAIEELIPGTRTVRFVNGHLEHKVDYIILCTGYLCDYPFLPDFPVVYDGERTRNLYRHVFYIPRPTLAFIAMPLKSVPFPLSESQAAVVSRVWSSRLALPSLEKMRRWDQAFTEHDLL</sequence>
<comment type="caution">
    <text evidence="1">The sequence shown here is derived from an EMBL/GenBank/DDBJ whole genome shotgun (WGS) entry which is preliminary data.</text>
</comment>
<protein>
    <submittedName>
        <fullName evidence="1">Uncharacterized protein</fullName>
    </submittedName>
</protein>
<proteinExistence type="predicted"/>
<evidence type="ECO:0000313" key="1">
    <source>
        <dbReference type="EMBL" id="KAJ8128092.1"/>
    </source>
</evidence>
<name>A0ACC2JKL2_9PEZI</name>
<gene>
    <name evidence="1" type="ORF">O1611_g5547</name>
</gene>
<organism evidence="1 2">
    <name type="scientific">Lasiodiplodia mahajangana</name>
    <dbReference type="NCBI Taxonomy" id="1108764"/>
    <lineage>
        <taxon>Eukaryota</taxon>
        <taxon>Fungi</taxon>
        <taxon>Dikarya</taxon>
        <taxon>Ascomycota</taxon>
        <taxon>Pezizomycotina</taxon>
        <taxon>Dothideomycetes</taxon>
        <taxon>Dothideomycetes incertae sedis</taxon>
        <taxon>Botryosphaeriales</taxon>
        <taxon>Botryosphaeriaceae</taxon>
        <taxon>Lasiodiplodia</taxon>
    </lineage>
</organism>
<keyword evidence="2" id="KW-1185">Reference proteome</keyword>
<accession>A0ACC2JKL2</accession>